<comment type="caution">
    <text evidence="1">The sequence shown here is derived from an EMBL/GenBank/DDBJ whole genome shotgun (WGS) entry which is preliminary data.</text>
</comment>
<dbReference type="EMBL" id="CAJVQC010000862">
    <property type="protein sequence ID" value="CAG8482587.1"/>
    <property type="molecule type" value="Genomic_DNA"/>
</dbReference>
<organism evidence="1 2">
    <name type="scientific">Racocetra persica</name>
    <dbReference type="NCBI Taxonomy" id="160502"/>
    <lineage>
        <taxon>Eukaryota</taxon>
        <taxon>Fungi</taxon>
        <taxon>Fungi incertae sedis</taxon>
        <taxon>Mucoromycota</taxon>
        <taxon>Glomeromycotina</taxon>
        <taxon>Glomeromycetes</taxon>
        <taxon>Diversisporales</taxon>
        <taxon>Gigasporaceae</taxon>
        <taxon>Racocetra</taxon>
    </lineage>
</organism>
<reference evidence="1" key="1">
    <citation type="submission" date="2021-06" db="EMBL/GenBank/DDBJ databases">
        <authorList>
            <person name="Kallberg Y."/>
            <person name="Tangrot J."/>
            <person name="Rosling A."/>
        </authorList>
    </citation>
    <scope>NUCLEOTIDE SEQUENCE</scope>
    <source>
        <strain evidence="1">MA461A</strain>
    </source>
</reference>
<name>A0ACA9KPL1_9GLOM</name>
<evidence type="ECO:0000313" key="2">
    <source>
        <dbReference type="Proteomes" id="UP000789920"/>
    </source>
</evidence>
<protein>
    <submittedName>
        <fullName evidence="1">1616_t:CDS:1</fullName>
    </submittedName>
</protein>
<gene>
    <name evidence="1" type="ORF">RPERSI_LOCUS1042</name>
</gene>
<accession>A0ACA9KPL1</accession>
<dbReference type="Proteomes" id="UP000789920">
    <property type="component" value="Unassembled WGS sequence"/>
</dbReference>
<keyword evidence="2" id="KW-1185">Reference proteome</keyword>
<evidence type="ECO:0000313" key="1">
    <source>
        <dbReference type="EMBL" id="CAG8482587.1"/>
    </source>
</evidence>
<sequence>MTNSDNECFLGGKVTDLQRKGKRRCKIPDLQKYENKEKCKCTEYDSECDSYLREDGKCKFEGVDLTEKINKNFSETDNDDIITKTNIFESPITDYLYFTSTDTILIRVNNQVWKSTDQGSSWAHIDGLNDVLAMFKNPYFNDDAYFIKLSNTLHYTTDSAKSIKNISVDLKPNILGIPVLDFHPTYRDWLIYTASDGCESNCHSVKTGSQKSFYDNPLQLWSTRDFGANINILFRNIIGFATFEDFMVVAESLPNQKLQLSASMDGENFAKTQYPPNMNVQDAYTVLESTTGSIILHATTSSRNLWGNIMKSNYNGTYYTLSLKNVNRDDRGFVDFEKMQGIEGIALANVVSNTNEIIIGGSVKKLQSRITFNDGGTWRKLTPPTKDSEGEPYNNCIGCTLHLHSYTERRDPRDTFSSSSAVGLMIGVGNVGDYLSPYSDGDTFLTRDGGVTWTEVKKGAYMYGFGAQGSILVLVDDEAPTNHIFYSFNEGKTWTKHEFTTDKPIKVHDILTHPNGTKKEFLLRGRYKGDHDSEVVVYLNFAPKLTEKCKLDDDFNLWTPKHPEHTHECLFGHTASYYQRNLKRDCYIDEDFTQSKKIEKNCTCDEYDFECDFNYVRDKNKSCTLVSNHTPLQLTIQEMCANGAKVWYNGSGYRKIPISTCSGGEEAYLGEPHWCPSEGYSATNLIIFMVVVFGAIIACCMFRKRNRYSYLSQGRIRLGDPMTDSQSFLSNMLESFMDIISQILSKISLPRSSSRYRYRPVSQDDPNDVLLNEYDDDNQEL</sequence>
<proteinExistence type="predicted"/>